<comment type="caution">
    <text evidence="3">The sequence shown here is derived from an EMBL/GenBank/DDBJ whole genome shotgun (WGS) entry which is preliminary data.</text>
</comment>
<feature type="region of interest" description="Disordered" evidence="1">
    <location>
        <begin position="17"/>
        <end position="39"/>
    </location>
</feature>
<feature type="transmembrane region" description="Helical" evidence="2">
    <location>
        <begin position="44"/>
        <end position="65"/>
    </location>
</feature>
<evidence type="ECO:0000313" key="4">
    <source>
        <dbReference type="Proteomes" id="UP001229251"/>
    </source>
</evidence>
<evidence type="ECO:0000313" key="3">
    <source>
        <dbReference type="EMBL" id="MDK7187636.1"/>
    </source>
</evidence>
<keyword evidence="2" id="KW-0812">Transmembrane</keyword>
<protein>
    <submittedName>
        <fullName evidence="3">Uncharacterized protein</fullName>
    </submittedName>
</protein>
<reference evidence="3" key="1">
    <citation type="submission" date="2023-05" db="EMBL/GenBank/DDBJ databases">
        <title>Cataloging the Phylogenetic Diversity of Human Bladder Bacteria.</title>
        <authorList>
            <person name="Du J."/>
        </authorList>
    </citation>
    <scope>NUCLEOTIDE SEQUENCE</scope>
    <source>
        <strain evidence="3">UMB1231</strain>
    </source>
</reference>
<dbReference type="RefSeq" id="WP_285066098.1">
    <property type="nucleotide sequence ID" value="NZ_JASOOE010000011.1"/>
</dbReference>
<proteinExistence type="predicted"/>
<dbReference type="AlphaFoldDB" id="A0AAJ1V3R4"/>
<keyword evidence="2" id="KW-1133">Transmembrane helix</keyword>
<evidence type="ECO:0000256" key="1">
    <source>
        <dbReference type="SAM" id="MobiDB-lite"/>
    </source>
</evidence>
<accession>A0AAJ1V3R4</accession>
<sequence>MPSLLGSWLTNPVLIQASESHEEPENPDRPILKSSLPPTGESDLTAIWLIAILLALSGFCLIFDVSNVNSL</sequence>
<feature type="compositionally biased region" description="Basic and acidic residues" evidence="1">
    <location>
        <begin position="19"/>
        <end position="31"/>
    </location>
</feature>
<organism evidence="3 4">
    <name type="scientific">Facklamia hominis</name>
    <dbReference type="NCBI Taxonomy" id="178214"/>
    <lineage>
        <taxon>Bacteria</taxon>
        <taxon>Bacillati</taxon>
        <taxon>Bacillota</taxon>
        <taxon>Bacilli</taxon>
        <taxon>Lactobacillales</taxon>
        <taxon>Aerococcaceae</taxon>
        <taxon>Facklamia</taxon>
    </lineage>
</organism>
<gene>
    <name evidence="3" type="ORF">QP433_06550</name>
</gene>
<dbReference type="Proteomes" id="UP001229251">
    <property type="component" value="Unassembled WGS sequence"/>
</dbReference>
<evidence type="ECO:0000256" key="2">
    <source>
        <dbReference type="SAM" id="Phobius"/>
    </source>
</evidence>
<keyword evidence="2" id="KW-0472">Membrane</keyword>
<dbReference type="EMBL" id="JASOOE010000011">
    <property type="protein sequence ID" value="MDK7187636.1"/>
    <property type="molecule type" value="Genomic_DNA"/>
</dbReference>
<name>A0AAJ1V3R4_9LACT</name>